<evidence type="ECO:0000256" key="5">
    <source>
        <dbReference type="ARBA" id="ARBA00022723"/>
    </source>
</evidence>
<evidence type="ECO:0000313" key="12">
    <source>
        <dbReference type="EMBL" id="ONK64790.1"/>
    </source>
</evidence>
<dbReference type="InterPro" id="IPR017972">
    <property type="entry name" value="Cyt_P450_CS"/>
</dbReference>
<dbReference type="GO" id="GO:0016020">
    <property type="term" value="C:membrane"/>
    <property type="evidence" value="ECO:0007669"/>
    <property type="project" value="UniProtKB-SubCell"/>
</dbReference>
<comment type="cofactor">
    <cofactor evidence="1 10">
        <name>heme</name>
        <dbReference type="ChEBI" id="CHEBI:30413"/>
    </cofactor>
</comment>
<dbReference type="GO" id="GO:0004497">
    <property type="term" value="F:monooxygenase activity"/>
    <property type="evidence" value="ECO:0007669"/>
    <property type="project" value="UniProtKB-KW"/>
</dbReference>
<gene>
    <name evidence="12" type="ORF">A4U43_C07F29950</name>
</gene>
<dbReference type="Gramene" id="ONK64790">
    <property type="protein sequence ID" value="ONK64790"/>
    <property type="gene ID" value="A4U43_C07F29950"/>
</dbReference>
<proteinExistence type="inferred from homology"/>
<dbReference type="InterPro" id="IPR050651">
    <property type="entry name" value="Plant_Cytochrome_P450_Monoox"/>
</dbReference>
<dbReference type="InterPro" id="IPR001128">
    <property type="entry name" value="Cyt_P450"/>
</dbReference>
<dbReference type="InterPro" id="IPR036396">
    <property type="entry name" value="Cyt_P450_sf"/>
</dbReference>
<dbReference type="InterPro" id="IPR002401">
    <property type="entry name" value="Cyt_P450_E_grp-I"/>
</dbReference>
<keyword evidence="7 11" id="KW-0560">Oxidoreductase</keyword>
<organism evidence="12 13">
    <name type="scientific">Asparagus officinalis</name>
    <name type="common">Garden asparagus</name>
    <dbReference type="NCBI Taxonomy" id="4686"/>
    <lineage>
        <taxon>Eukaryota</taxon>
        <taxon>Viridiplantae</taxon>
        <taxon>Streptophyta</taxon>
        <taxon>Embryophyta</taxon>
        <taxon>Tracheophyta</taxon>
        <taxon>Spermatophyta</taxon>
        <taxon>Magnoliopsida</taxon>
        <taxon>Liliopsida</taxon>
        <taxon>Asparagales</taxon>
        <taxon>Asparagaceae</taxon>
        <taxon>Asparagoideae</taxon>
        <taxon>Asparagus</taxon>
    </lineage>
</organism>
<evidence type="ECO:0000256" key="8">
    <source>
        <dbReference type="ARBA" id="ARBA00023004"/>
    </source>
</evidence>
<sequence>MDGILQGLIDKVRREGESEEKSMIGVLLSLQEEDPEYYNDKNIKALIISMLSAGTDTSSNTIEWAMSILLNNPDELHKAQAEIDQHTNNKNMLQESDLPNLPYLNQIVTETLRLYPVGPLLVPHESRTHCTIGGYDVDPGTMLLVNAYAIQRDPTVWDEPDKFMPERFEDAKVDEGKLFPFGIGRRRCPGEGLARRVVGLVLGSLIQCFEWERVGMEKVDMSEGSGLTMPRAVALEAMCRPREGMMEVLSAL</sequence>
<evidence type="ECO:0000256" key="2">
    <source>
        <dbReference type="ARBA" id="ARBA00004370"/>
    </source>
</evidence>
<comment type="similarity">
    <text evidence="11">Belongs to the cytochrome P450 family.</text>
</comment>
<protein>
    <recommendedName>
        <fullName evidence="14">Cytochrome P450</fullName>
    </recommendedName>
</protein>
<dbReference type="GO" id="GO:0005506">
    <property type="term" value="F:iron ion binding"/>
    <property type="evidence" value="ECO:0007669"/>
    <property type="project" value="InterPro"/>
</dbReference>
<dbReference type="EMBL" id="CM007387">
    <property type="protein sequence ID" value="ONK64790.1"/>
    <property type="molecule type" value="Genomic_DNA"/>
</dbReference>
<dbReference type="AlphaFoldDB" id="A0A5P1EL64"/>
<dbReference type="PROSITE" id="PS00086">
    <property type="entry name" value="CYTOCHROME_P450"/>
    <property type="match status" value="1"/>
</dbReference>
<dbReference type="OMA" id="HESRTHC"/>
<dbReference type="PRINTS" id="PR00463">
    <property type="entry name" value="EP450I"/>
</dbReference>
<evidence type="ECO:0000256" key="11">
    <source>
        <dbReference type="RuleBase" id="RU000461"/>
    </source>
</evidence>
<keyword evidence="3 10" id="KW-0349">Heme</keyword>
<evidence type="ECO:0000256" key="7">
    <source>
        <dbReference type="ARBA" id="ARBA00023002"/>
    </source>
</evidence>
<dbReference type="GO" id="GO:0016705">
    <property type="term" value="F:oxidoreductase activity, acting on paired donors, with incorporation or reduction of molecular oxygen"/>
    <property type="evidence" value="ECO:0007669"/>
    <property type="project" value="InterPro"/>
</dbReference>
<keyword evidence="8 10" id="KW-0408">Iron</keyword>
<evidence type="ECO:0000256" key="1">
    <source>
        <dbReference type="ARBA" id="ARBA00001971"/>
    </source>
</evidence>
<dbReference type="Gene3D" id="1.10.630.10">
    <property type="entry name" value="Cytochrome P450"/>
    <property type="match status" value="1"/>
</dbReference>
<evidence type="ECO:0008006" key="14">
    <source>
        <dbReference type="Google" id="ProtNLM"/>
    </source>
</evidence>
<dbReference type="GO" id="GO:0020037">
    <property type="term" value="F:heme binding"/>
    <property type="evidence" value="ECO:0007669"/>
    <property type="project" value="InterPro"/>
</dbReference>
<dbReference type="SUPFAM" id="SSF48264">
    <property type="entry name" value="Cytochrome P450"/>
    <property type="match status" value="1"/>
</dbReference>
<evidence type="ECO:0000256" key="6">
    <source>
        <dbReference type="ARBA" id="ARBA00022989"/>
    </source>
</evidence>
<dbReference type="Proteomes" id="UP000243459">
    <property type="component" value="Chromosome 7"/>
</dbReference>
<evidence type="ECO:0000256" key="9">
    <source>
        <dbReference type="ARBA" id="ARBA00023136"/>
    </source>
</evidence>
<keyword evidence="13" id="KW-1185">Reference proteome</keyword>
<reference evidence="13" key="1">
    <citation type="journal article" date="2017" name="Nat. Commun.">
        <title>The asparagus genome sheds light on the origin and evolution of a young Y chromosome.</title>
        <authorList>
            <person name="Harkess A."/>
            <person name="Zhou J."/>
            <person name="Xu C."/>
            <person name="Bowers J.E."/>
            <person name="Van der Hulst R."/>
            <person name="Ayyampalayam S."/>
            <person name="Mercati F."/>
            <person name="Riccardi P."/>
            <person name="McKain M.R."/>
            <person name="Kakrana A."/>
            <person name="Tang H."/>
            <person name="Ray J."/>
            <person name="Groenendijk J."/>
            <person name="Arikit S."/>
            <person name="Mathioni S.M."/>
            <person name="Nakano M."/>
            <person name="Shan H."/>
            <person name="Telgmann-Rauber A."/>
            <person name="Kanno A."/>
            <person name="Yue Z."/>
            <person name="Chen H."/>
            <person name="Li W."/>
            <person name="Chen Y."/>
            <person name="Xu X."/>
            <person name="Zhang Y."/>
            <person name="Luo S."/>
            <person name="Chen H."/>
            <person name="Gao J."/>
            <person name="Mao Z."/>
            <person name="Pires J.C."/>
            <person name="Luo M."/>
            <person name="Kudrna D."/>
            <person name="Wing R.A."/>
            <person name="Meyers B.C."/>
            <person name="Yi K."/>
            <person name="Kong H."/>
            <person name="Lavrijsen P."/>
            <person name="Sunseri F."/>
            <person name="Falavigna A."/>
            <person name="Ye Y."/>
            <person name="Leebens-Mack J.H."/>
            <person name="Chen G."/>
        </authorList>
    </citation>
    <scope>NUCLEOTIDE SEQUENCE [LARGE SCALE GENOMIC DNA]</scope>
    <source>
        <strain evidence="13">cv. DH0086</strain>
    </source>
</reference>
<keyword evidence="9" id="KW-0472">Membrane</keyword>
<dbReference type="PANTHER" id="PTHR47947:SF26">
    <property type="entry name" value="CYTOCHROME P450"/>
    <property type="match status" value="1"/>
</dbReference>
<evidence type="ECO:0000313" key="13">
    <source>
        <dbReference type="Proteomes" id="UP000243459"/>
    </source>
</evidence>
<evidence type="ECO:0000256" key="4">
    <source>
        <dbReference type="ARBA" id="ARBA00022692"/>
    </source>
</evidence>
<name>A0A5P1EL64_ASPOF</name>
<keyword evidence="5 10" id="KW-0479">Metal-binding</keyword>
<keyword evidence="6" id="KW-1133">Transmembrane helix</keyword>
<dbReference type="PANTHER" id="PTHR47947">
    <property type="entry name" value="CYTOCHROME P450 82C3-RELATED"/>
    <property type="match status" value="1"/>
</dbReference>
<keyword evidence="4" id="KW-0812">Transmembrane</keyword>
<dbReference type="PRINTS" id="PR00385">
    <property type="entry name" value="P450"/>
</dbReference>
<comment type="subcellular location">
    <subcellularLocation>
        <location evidence="2">Membrane</location>
    </subcellularLocation>
</comment>
<accession>A0A5P1EL64</accession>
<evidence type="ECO:0000256" key="10">
    <source>
        <dbReference type="PIRSR" id="PIRSR602401-1"/>
    </source>
</evidence>
<dbReference type="Pfam" id="PF00067">
    <property type="entry name" value="p450"/>
    <property type="match status" value="1"/>
</dbReference>
<feature type="binding site" description="axial binding residue" evidence="10">
    <location>
        <position position="188"/>
    </location>
    <ligand>
        <name>heme</name>
        <dbReference type="ChEBI" id="CHEBI:30413"/>
    </ligand>
    <ligandPart>
        <name>Fe</name>
        <dbReference type="ChEBI" id="CHEBI:18248"/>
    </ligandPart>
</feature>
<evidence type="ECO:0000256" key="3">
    <source>
        <dbReference type="ARBA" id="ARBA00022617"/>
    </source>
</evidence>
<keyword evidence="11" id="KW-0503">Monooxygenase</keyword>